<dbReference type="RefSeq" id="WP_200616148.1">
    <property type="nucleotide sequence ID" value="NZ_CP071518.1"/>
</dbReference>
<dbReference type="InterPro" id="IPR051423">
    <property type="entry name" value="CD225/Dispanin"/>
</dbReference>
<evidence type="ECO:0000256" key="5">
    <source>
        <dbReference type="SAM" id="Phobius"/>
    </source>
</evidence>
<comment type="subcellular location">
    <subcellularLocation>
        <location evidence="1">Membrane</location>
    </subcellularLocation>
</comment>
<gene>
    <name evidence="6" type="ORF">I8J32_006210</name>
</gene>
<dbReference type="GO" id="GO:0016020">
    <property type="term" value="C:membrane"/>
    <property type="evidence" value="ECO:0007669"/>
    <property type="project" value="UniProtKB-SubCell"/>
</dbReference>
<dbReference type="PANTHER" id="PTHR14948:SF44">
    <property type="entry name" value="PROLINE-RICH TRANSMEMBRANE PROTEIN 1-LIKE"/>
    <property type="match status" value="1"/>
</dbReference>
<name>A0A974Y121_9GAMM</name>
<proteinExistence type="predicted"/>
<dbReference type="KEGG" id="lsf:I8J32_006210"/>
<organism evidence="6 7">
    <name type="scientific">Agrilutibacter solisilvae</name>
    <dbReference type="NCBI Taxonomy" id="2763317"/>
    <lineage>
        <taxon>Bacteria</taxon>
        <taxon>Pseudomonadati</taxon>
        <taxon>Pseudomonadota</taxon>
        <taxon>Gammaproteobacteria</taxon>
        <taxon>Lysobacterales</taxon>
        <taxon>Lysobacteraceae</taxon>
        <taxon>Agrilutibacter</taxon>
    </lineage>
</organism>
<reference evidence="6 7" key="1">
    <citation type="submission" date="2021-03" db="EMBL/GenBank/DDBJ databases">
        <title>Lysobacter sp. nov. isolated from soil of gangwondo yeongwol, south Korea.</title>
        <authorList>
            <person name="Kim K.R."/>
            <person name="Kim K.H."/>
            <person name="Jeon C.O."/>
        </authorList>
    </citation>
    <scope>NUCLEOTIDE SEQUENCE [LARGE SCALE GENOMIC DNA]</scope>
    <source>
        <strain evidence="6 7">R19</strain>
    </source>
</reference>
<feature type="transmembrane region" description="Helical" evidence="5">
    <location>
        <begin position="23"/>
        <end position="56"/>
    </location>
</feature>
<dbReference type="Proteomes" id="UP000639274">
    <property type="component" value="Chromosome"/>
</dbReference>
<keyword evidence="2 5" id="KW-0812">Transmembrane</keyword>
<evidence type="ECO:0000313" key="6">
    <source>
        <dbReference type="EMBL" id="QSX79452.1"/>
    </source>
</evidence>
<dbReference type="AlphaFoldDB" id="A0A974Y121"/>
<keyword evidence="4 5" id="KW-0472">Membrane</keyword>
<dbReference type="EMBL" id="CP071518">
    <property type="protein sequence ID" value="QSX79452.1"/>
    <property type="molecule type" value="Genomic_DNA"/>
</dbReference>
<feature type="transmembrane region" description="Helical" evidence="5">
    <location>
        <begin position="77"/>
        <end position="99"/>
    </location>
</feature>
<evidence type="ECO:0000256" key="3">
    <source>
        <dbReference type="ARBA" id="ARBA00022989"/>
    </source>
</evidence>
<dbReference type="Pfam" id="PF04505">
    <property type="entry name" value="CD225"/>
    <property type="match status" value="1"/>
</dbReference>
<keyword evidence="3 5" id="KW-1133">Transmembrane helix</keyword>
<keyword evidence="7" id="KW-1185">Reference proteome</keyword>
<sequence length="123" mass="13409">MNVPPPYPPAPPAAGRVPNHLVWAILATLGATLICCLSCVSLPGLATGIVAIVFASKVNSSLAAGDMEGALRASKTAMIWCWVTTAFILLALVTFTYMWSTGRFQEQFQRFEQVMEQVRQQQH</sequence>
<dbReference type="InterPro" id="IPR007593">
    <property type="entry name" value="CD225/Dispanin_fam"/>
</dbReference>
<dbReference type="PANTHER" id="PTHR14948">
    <property type="entry name" value="NG5"/>
    <property type="match status" value="1"/>
</dbReference>
<evidence type="ECO:0000256" key="4">
    <source>
        <dbReference type="ARBA" id="ARBA00023136"/>
    </source>
</evidence>
<protein>
    <submittedName>
        <fullName evidence="6">CD225/dispanin family protein</fullName>
    </submittedName>
</protein>
<evidence type="ECO:0000313" key="7">
    <source>
        <dbReference type="Proteomes" id="UP000639274"/>
    </source>
</evidence>
<evidence type="ECO:0000256" key="1">
    <source>
        <dbReference type="ARBA" id="ARBA00004370"/>
    </source>
</evidence>
<evidence type="ECO:0000256" key="2">
    <source>
        <dbReference type="ARBA" id="ARBA00022692"/>
    </source>
</evidence>
<accession>A0A974Y121</accession>